<sequence length="242" mass="26565">MSLGLREARRAERRRRRARIVAFLATIGALLLLGAVAYESGSRLAQAETEGLRREIAEQRRAIAALEQKLAEAEALRRQAEDRVREGEARYARDVPTGTARELFLRVQERLREGLAAERLRLVLENATDGSRCEPGLETRRFLLATPLTRSGRTSVSFAGGIVITGEGQSARAADGAPEAWFDPRRPVTIVAIQPGGALTETTGQLPLTFSVIRGGTEHRFVVSEADLRGFVSVTAERCDYP</sequence>
<name>A0A975U353_9PROT</name>
<proteinExistence type="predicted"/>
<keyword evidence="1" id="KW-0175">Coiled coil</keyword>
<keyword evidence="3" id="KW-1185">Reference proteome</keyword>
<dbReference type="RefSeq" id="WP_218286561.1">
    <property type="nucleotide sequence ID" value="NZ_CP076448.1"/>
</dbReference>
<organism evidence="2 3">
    <name type="scientific">Elioraea tepida</name>
    <dbReference type="NCBI Taxonomy" id="2843330"/>
    <lineage>
        <taxon>Bacteria</taxon>
        <taxon>Pseudomonadati</taxon>
        <taxon>Pseudomonadota</taxon>
        <taxon>Alphaproteobacteria</taxon>
        <taxon>Acetobacterales</taxon>
        <taxon>Elioraeaceae</taxon>
        <taxon>Elioraea</taxon>
    </lineage>
</organism>
<gene>
    <name evidence="2" type="ORF">KO353_04560</name>
</gene>
<dbReference type="AlphaFoldDB" id="A0A975U353"/>
<dbReference type="KEGG" id="elio:KO353_04560"/>
<dbReference type="Proteomes" id="UP000694001">
    <property type="component" value="Chromosome"/>
</dbReference>
<protein>
    <submittedName>
        <fullName evidence="2">DUF3450 domain-containing protein</fullName>
    </submittedName>
</protein>
<dbReference type="EMBL" id="CP076448">
    <property type="protein sequence ID" value="QXM25505.1"/>
    <property type="molecule type" value="Genomic_DNA"/>
</dbReference>
<evidence type="ECO:0000256" key="1">
    <source>
        <dbReference type="SAM" id="Coils"/>
    </source>
</evidence>
<evidence type="ECO:0000313" key="2">
    <source>
        <dbReference type="EMBL" id="QXM25505.1"/>
    </source>
</evidence>
<reference evidence="2" key="1">
    <citation type="submission" date="2021-06" db="EMBL/GenBank/DDBJ databases">
        <title>Elioraea tepida, sp. nov., a moderately thermophilic aerobic anoxygenic phototrophic bacterium isolated from an alkaline siliceous hot spring mat community in Yellowstone National Park, WY, USA.</title>
        <authorList>
            <person name="Saini M.K."/>
            <person name="Yoshida S."/>
            <person name="Sebastian A."/>
            <person name="Hirose S."/>
            <person name="Hara E."/>
            <person name="Tamaki H."/>
            <person name="Soulier N.T."/>
            <person name="Albert I."/>
            <person name="Hanada S."/>
            <person name="Bryant D.A."/>
            <person name="Tank M."/>
        </authorList>
    </citation>
    <scope>NUCLEOTIDE SEQUENCE</scope>
    <source>
        <strain evidence="2">MS-P2</strain>
    </source>
</reference>
<accession>A0A975U353</accession>
<evidence type="ECO:0000313" key="3">
    <source>
        <dbReference type="Proteomes" id="UP000694001"/>
    </source>
</evidence>
<feature type="coiled-coil region" evidence="1">
    <location>
        <begin position="49"/>
        <end position="90"/>
    </location>
</feature>